<dbReference type="AlphaFoldDB" id="A0AAE0XGH9"/>
<feature type="compositionally biased region" description="Low complexity" evidence="2">
    <location>
        <begin position="68"/>
        <end position="79"/>
    </location>
</feature>
<feature type="compositionally biased region" description="Acidic residues" evidence="2">
    <location>
        <begin position="132"/>
        <end position="141"/>
    </location>
</feature>
<feature type="region of interest" description="Disordered" evidence="2">
    <location>
        <begin position="132"/>
        <end position="153"/>
    </location>
</feature>
<accession>A0AAE0XGH9</accession>
<feature type="coiled-coil region" evidence="1">
    <location>
        <begin position="279"/>
        <end position="376"/>
    </location>
</feature>
<evidence type="ECO:0000256" key="2">
    <source>
        <dbReference type="SAM" id="MobiDB-lite"/>
    </source>
</evidence>
<evidence type="ECO:0000313" key="3">
    <source>
        <dbReference type="EMBL" id="KAK3693014.1"/>
    </source>
</evidence>
<dbReference type="EMBL" id="JAULSO010000001">
    <property type="protein sequence ID" value="KAK3693014.1"/>
    <property type="molecule type" value="Genomic_DNA"/>
</dbReference>
<name>A0AAE0XGH9_9PEZI</name>
<keyword evidence="4" id="KW-1185">Reference proteome</keyword>
<comment type="caution">
    <text evidence="3">The sequence shown here is derived from an EMBL/GenBank/DDBJ whole genome shotgun (WGS) entry which is preliminary data.</text>
</comment>
<dbReference type="Proteomes" id="UP001270362">
    <property type="component" value="Unassembled WGS sequence"/>
</dbReference>
<reference evidence="3" key="1">
    <citation type="journal article" date="2023" name="Mol. Phylogenet. Evol.">
        <title>Genome-scale phylogeny and comparative genomics of the fungal order Sordariales.</title>
        <authorList>
            <person name="Hensen N."/>
            <person name="Bonometti L."/>
            <person name="Westerberg I."/>
            <person name="Brannstrom I.O."/>
            <person name="Guillou S."/>
            <person name="Cros-Aarteil S."/>
            <person name="Calhoun S."/>
            <person name="Haridas S."/>
            <person name="Kuo A."/>
            <person name="Mondo S."/>
            <person name="Pangilinan J."/>
            <person name="Riley R."/>
            <person name="LaButti K."/>
            <person name="Andreopoulos B."/>
            <person name="Lipzen A."/>
            <person name="Chen C."/>
            <person name="Yan M."/>
            <person name="Daum C."/>
            <person name="Ng V."/>
            <person name="Clum A."/>
            <person name="Steindorff A."/>
            <person name="Ohm R.A."/>
            <person name="Martin F."/>
            <person name="Silar P."/>
            <person name="Natvig D.O."/>
            <person name="Lalanne C."/>
            <person name="Gautier V."/>
            <person name="Ament-Velasquez S.L."/>
            <person name="Kruys A."/>
            <person name="Hutchinson M.I."/>
            <person name="Powell A.J."/>
            <person name="Barry K."/>
            <person name="Miller A.N."/>
            <person name="Grigoriev I.V."/>
            <person name="Debuchy R."/>
            <person name="Gladieux P."/>
            <person name="Hiltunen Thoren M."/>
            <person name="Johannesson H."/>
        </authorList>
    </citation>
    <scope>NUCLEOTIDE SEQUENCE</scope>
    <source>
        <strain evidence="3">CBS 314.62</strain>
    </source>
</reference>
<evidence type="ECO:0000256" key="1">
    <source>
        <dbReference type="SAM" id="Coils"/>
    </source>
</evidence>
<evidence type="ECO:0000313" key="4">
    <source>
        <dbReference type="Proteomes" id="UP001270362"/>
    </source>
</evidence>
<reference evidence="3" key="2">
    <citation type="submission" date="2023-06" db="EMBL/GenBank/DDBJ databases">
        <authorList>
            <consortium name="Lawrence Berkeley National Laboratory"/>
            <person name="Haridas S."/>
            <person name="Hensen N."/>
            <person name="Bonometti L."/>
            <person name="Westerberg I."/>
            <person name="Brannstrom I.O."/>
            <person name="Guillou S."/>
            <person name="Cros-Aarteil S."/>
            <person name="Calhoun S."/>
            <person name="Kuo A."/>
            <person name="Mondo S."/>
            <person name="Pangilinan J."/>
            <person name="Riley R."/>
            <person name="Labutti K."/>
            <person name="Andreopoulos B."/>
            <person name="Lipzen A."/>
            <person name="Chen C."/>
            <person name="Yanf M."/>
            <person name="Daum C."/>
            <person name="Ng V."/>
            <person name="Clum A."/>
            <person name="Steindorff A."/>
            <person name="Ohm R."/>
            <person name="Martin F."/>
            <person name="Silar P."/>
            <person name="Natvig D."/>
            <person name="Lalanne C."/>
            <person name="Gautier V."/>
            <person name="Ament-Velasquez S.L."/>
            <person name="Kruys A."/>
            <person name="Hutchinson M.I."/>
            <person name="Powell A.J."/>
            <person name="Barry K."/>
            <person name="Miller A.N."/>
            <person name="Grigoriev I.V."/>
            <person name="Debuchy R."/>
            <person name="Gladieux P."/>
            <person name="Thoren M.H."/>
            <person name="Johannesson H."/>
        </authorList>
    </citation>
    <scope>NUCLEOTIDE SEQUENCE</scope>
    <source>
        <strain evidence="3">CBS 314.62</strain>
    </source>
</reference>
<feature type="region of interest" description="Disordered" evidence="2">
    <location>
        <begin position="57"/>
        <end position="92"/>
    </location>
</feature>
<gene>
    <name evidence="3" type="ORF">B0T22DRAFT_504329</name>
</gene>
<proteinExistence type="predicted"/>
<sequence length="407" mass="44585">MHRHVLSPEYSYESMNINLPASMTFGDMLDDASSASDDTTVTADANVEELTTQVAHWKLTPESSPDNTASRTQSRSTATELARTKRQLQDAKAEASTLRSQLAADTAQHSRLLHDIFELILDAIEIYSPYDDDDSDNDLSDTDTHPSNPNPEDLASAIVAHLSRIQTQLLQNKTTLASLRAETTAYKDELHRMTAAQQHTETVLRLVMAKYRADTDILEEAVIVANFRLDAAVDEANRTRAELICAGKQLAASAAMKIASAKLRAASCEEEVGRVRGEFARVVEALEGLREERDEVRDELGMVTDKRDQAVATLAQVQDELETANAKAEQARALQLDAASETALTLGKLGTMTVQLQDADAKLDAARREAEQSRALEAGARLCLRDARGQVEALEGRVLLDYFGFGV</sequence>
<keyword evidence="1" id="KW-0175">Coiled coil</keyword>
<organism evidence="3 4">
    <name type="scientific">Podospora appendiculata</name>
    <dbReference type="NCBI Taxonomy" id="314037"/>
    <lineage>
        <taxon>Eukaryota</taxon>
        <taxon>Fungi</taxon>
        <taxon>Dikarya</taxon>
        <taxon>Ascomycota</taxon>
        <taxon>Pezizomycotina</taxon>
        <taxon>Sordariomycetes</taxon>
        <taxon>Sordariomycetidae</taxon>
        <taxon>Sordariales</taxon>
        <taxon>Podosporaceae</taxon>
        <taxon>Podospora</taxon>
    </lineage>
</organism>
<protein>
    <submittedName>
        <fullName evidence="3">Uncharacterized protein</fullName>
    </submittedName>
</protein>